<dbReference type="Pfam" id="PF00172">
    <property type="entry name" value="Zn_clus"/>
    <property type="match status" value="1"/>
</dbReference>
<evidence type="ECO:0000313" key="8">
    <source>
        <dbReference type="Proteomes" id="UP001172673"/>
    </source>
</evidence>
<dbReference type="InterPro" id="IPR001138">
    <property type="entry name" value="Zn2Cys6_DnaBD"/>
</dbReference>
<keyword evidence="4" id="KW-0539">Nucleus</keyword>
<feature type="domain" description="Zn(2)-C6 fungal-type" evidence="6">
    <location>
        <begin position="26"/>
        <end position="62"/>
    </location>
</feature>
<dbReference type="GO" id="GO:0008270">
    <property type="term" value="F:zinc ion binding"/>
    <property type="evidence" value="ECO:0007669"/>
    <property type="project" value="InterPro"/>
</dbReference>
<dbReference type="InterPro" id="IPR052400">
    <property type="entry name" value="Zn2-C6_fungal_TF"/>
</dbReference>
<dbReference type="CDD" id="cd00067">
    <property type="entry name" value="GAL4"/>
    <property type="match status" value="1"/>
</dbReference>
<evidence type="ECO:0000256" key="4">
    <source>
        <dbReference type="ARBA" id="ARBA00023242"/>
    </source>
</evidence>
<evidence type="ECO:0000256" key="1">
    <source>
        <dbReference type="ARBA" id="ARBA00023015"/>
    </source>
</evidence>
<evidence type="ECO:0000256" key="2">
    <source>
        <dbReference type="ARBA" id="ARBA00023125"/>
    </source>
</evidence>
<evidence type="ECO:0000256" key="3">
    <source>
        <dbReference type="ARBA" id="ARBA00023163"/>
    </source>
</evidence>
<evidence type="ECO:0000313" key="7">
    <source>
        <dbReference type="EMBL" id="KAJ9613164.1"/>
    </source>
</evidence>
<dbReference type="SMART" id="SM00066">
    <property type="entry name" value="GAL4"/>
    <property type="match status" value="1"/>
</dbReference>
<protein>
    <recommendedName>
        <fullName evidence="6">Zn(2)-C6 fungal-type domain-containing protein</fullName>
    </recommendedName>
</protein>
<dbReference type="EMBL" id="JAPDRK010000004">
    <property type="protein sequence ID" value="KAJ9613164.1"/>
    <property type="molecule type" value="Genomic_DNA"/>
</dbReference>
<dbReference type="InterPro" id="IPR036864">
    <property type="entry name" value="Zn2-C6_fun-type_DNA-bd_sf"/>
</dbReference>
<dbReference type="PANTHER" id="PTHR47657:SF14">
    <property type="entry name" value="ZN(2)-C6 FUNGAL-TYPE DOMAIN-CONTAINING PROTEIN"/>
    <property type="match status" value="1"/>
</dbReference>
<dbReference type="GO" id="GO:0000981">
    <property type="term" value="F:DNA-binding transcription factor activity, RNA polymerase II-specific"/>
    <property type="evidence" value="ECO:0007669"/>
    <property type="project" value="InterPro"/>
</dbReference>
<accession>A0AA38XHK8</accession>
<keyword evidence="1" id="KW-0805">Transcription regulation</keyword>
<dbReference type="PROSITE" id="PS50048">
    <property type="entry name" value="ZN2_CY6_FUNGAL_2"/>
    <property type="match status" value="1"/>
</dbReference>
<name>A0AA38XHK8_9EURO</name>
<dbReference type="GO" id="GO:0003677">
    <property type="term" value="F:DNA binding"/>
    <property type="evidence" value="ECO:0007669"/>
    <property type="project" value="UniProtKB-KW"/>
</dbReference>
<organism evidence="7 8">
    <name type="scientific">Cladophialophora chaetospira</name>
    <dbReference type="NCBI Taxonomy" id="386627"/>
    <lineage>
        <taxon>Eukaryota</taxon>
        <taxon>Fungi</taxon>
        <taxon>Dikarya</taxon>
        <taxon>Ascomycota</taxon>
        <taxon>Pezizomycotina</taxon>
        <taxon>Eurotiomycetes</taxon>
        <taxon>Chaetothyriomycetidae</taxon>
        <taxon>Chaetothyriales</taxon>
        <taxon>Herpotrichiellaceae</taxon>
        <taxon>Cladophialophora</taxon>
    </lineage>
</organism>
<evidence type="ECO:0000256" key="5">
    <source>
        <dbReference type="SAM" id="MobiDB-lite"/>
    </source>
</evidence>
<feature type="region of interest" description="Disordered" evidence="5">
    <location>
        <begin position="71"/>
        <end position="103"/>
    </location>
</feature>
<reference evidence="7" key="1">
    <citation type="submission" date="2022-10" db="EMBL/GenBank/DDBJ databases">
        <title>Culturing micro-colonial fungi from biological soil crusts in the Mojave desert and describing Neophaeococcomyces mojavensis, and introducing the new genera and species Taxawa tesnikishii.</title>
        <authorList>
            <person name="Kurbessoian T."/>
            <person name="Stajich J.E."/>
        </authorList>
    </citation>
    <scope>NUCLEOTIDE SEQUENCE</scope>
    <source>
        <strain evidence="7">TK_41</strain>
    </source>
</reference>
<dbReference type="AlphaFoldDB" id="A0AA38XHK8"/>
<keyword evidence="3" id="KW-0804">Transcription</keyword>
<comment type="caution">
    <text evidence="7">The sequence shown here is derived from an EMBL/GenBank/DDBJ whole genome shotgun (WGS) entry which is preliminary data.</text>
</comment>
<sequence length="425" mass="48147">MEANAEDSAQQTRRITKAFHRKSRNGCQTCRTRRVKTDITTKCDERKPICLNCETRGVACTFAIVTRPSVAPVPTLPSPSEESDPANDAHLATKSSKESETAASTAFPIDLNNVESVLDLPESKSRRLLELRLLNHWSENMTKPFAEFPNSHLVTAWAEHVPRMGFQYENVLYMMFACSATNLLRRETEDPDIIAAADVYLGLALREQYKAVQKLSIENADPVCFTAMLLLITSVARLWKRDLEPYSPPMEWLRLGAGAGTVLRTAKEMLKEDPSSKVWMFINAPPVFNVDIIFAKKNMDPFSKILESESGHTDPETLEAYEKTLSFVGYVYQAVDNDEPVHMVARKIFTFPIFVPRLFIELVEEKMPCALVILAHYFALMARHPSIWWIGKTPKREIQAIYNILPEPYQSKMRWPAIMAGLATS</sequence>
<evidence type="ECO:0000259" key="6">
    <source>
        <dbReference type="PROSITE" id="PS50048"/>
    </source>
</evidence>
<proteinExistence type="predicted"/>
<dbReference type="Gene3D" id="4.10.240.10">
    <property type="entry name" value="Zn(2)-C6 fungal-type DNA-binding domain"/>
    <property type="match status" value="1"/>
</dbReference>
<dbReference type="PANTHER" id="PTHR47657">
    <property type="entry name" value="STEROL REGULATORY ELEMENT-BINDING PROTEIN ECM22"/>
    <property type="match status" value="1"/>
</dbReference>
<dbReference type="Proteomes" id="UP001172673">
    <property type="component" value="Unassembled WGS sequence"/>
</dbReference>
<gene>
    <name evidence="7" type="ORF">H2200_003105</name>
</gene>
<dbReference type="SUPFAM" id="SSF57701">
    <property type="entry name" value="Zn2/Cys6 DNA-binding domain"/>
    <property type="match status" value="1"/>
</dbReference>
<keyword evidence="8" id="KW-1185">Reference proteome</keyword>
<keyword evidence="2" id="KW-0238">DNA-binding</keyword>